<dbReference type="SUPFAM" id="SSF55979">
    <property type="entry name" value="DNA clamp"/>
    <property type="match status" value="2"/>
</dbReference>
<evidence type="ECO:0000256" key="1">
    <source>
        <dbReference type="ARBA" id="ARBA00004496"/>
    </source>
</evidence>
<evidence type="ECO:0000256" key="6">
    <source>
        <dbReference type="ARBA" id="ARBA00022705"/>
    </source>
</evidence>
<keyword evidence="4" id="KW-0808">Transferase</keyword>
<dbReference type="Gene3D" id="3.70.10.10">
    <property type="match status" value="1"/>
</dbReference>
<protein>
    <recommendedName>
        <fullName evidence="12">DNA polymerase III beta sliding clamp central domain-containing protein</fullName>
    </recommendedName>
</protein>
<accession>A0A0F9D3R7</accession>
<comment type="caution">
    <text evidence="11">The sequence shown here is derived from an EMBL/GenBank/DDBJ whole genome shotgun (WGS) entry which is preliminary data.</text>
</comment>
<reference evidence="11" key="1">
    <citation type="journal article" date="2015" name="Nature">
        <title>Complex archaea that bridge the gap between prokaryotes and eukaryotes.</title>
        <authorList>
            <person name="Spang A."/>
            <person name="Saw J.H."/>
            <person name="Jorgensen S.L."/>
            <person name="Zaremba-Niedzwiedzka K."/>
            <person name="Martijn J."/>
            <person name="Lind A.E."/>
            <person name="van Eijk R."/>
            <person name="Schleper C."/>
            <person name="Guy L."/>
            <person name="Ettema T.J."/>
        </authorList>
    </citation>
    <scope>NUCLEOTIDE SEQUENCE</scope>
</reference>
<keyword evidence="5" id="KW-0548">Nucleotidyltransferase</keyword>
<dbReference type="NCBIfam" id="TIGR00663">
    <property type="entry name" value="dnan"/>
    <property type="match status" value="1"/>
</dbReference>
<keyword evidence="3" id="KW-0963">Cytoplasm</keyword>
<feature type="domain" description="DNA polymerase III beta sliding clamp C-terminal" evidence="10">
    <location>
        <begin position="155"/>
        <end position="269"/>
    </location>
</feature>
<dbReference type="GO" id="GO:0003677">
    <property type="term" value="F:DNA binding"/>
    <property type="evidence" value="ECO:0007669"/>
    <property type="project" value="UniProtKB-KW"/>
</dbReference>
<evidence type="ECO:0000256" key="8">
    <source>
        <dbReference type="ARBA" id="ARBA00023125"/>
    </source>
</evidence>
<dbReference type="EMBL" id="LAZR01030513">
    <property type="protein sequence ID" value="KKL56388.1"/>
    <property type="molecule type" value="Genomic_DNA"/>
</dbReference>
<feature type="domain" description="DNA polymerase III beta sliding clamp central" evidence="9">
    <location>
        <begin position="35"/>
        <end position="146"/>
    </location>
</feature>
<evidence type="ECO:0000259" key="10">
    <source>
        <dbReference type="Pfam" id="PF02768"/>
    </source>
</evidence>
<dbReference type="InterPro" id="IPR022635">
    <property type="entry name" value="DNA_polIII_beta_C"/>
</dbReference>
<keyword evidence="6" id="KW-0235">DNA replication</keyword>
<proteinExistence type="inferred from homology"/>
<dbReference type="Pfam" id="PF02767">
    <property type="entry name" value="DNA_pol3_beta_2"/>
    <property type="match status" value="1"/>
</dbReference>
<name>A0A0F9D3R7_9ZZZZ</name>
<dbReference type="InterPro" id="IPR001001">
    <property type="entry name" value="DNA_polIII_beta"/>
</dbReference>
<evidence type="ECO:0000259" key="9">
    <source>
        <dbReference type="Pfam" id="PF02767"/>
    </source>
</evidence>
<dbReference type="SMART" id="SM00480">
    <property type="entry name" value="POL3Bc"/>
    <property type="match status" value="1"/>
</dbReference>
<dbReference type="GO" id="GO:0008408">
    <property type="term" value="F:3'-5' exonuclease activity"/>
    <property type="evidence" value="ECO:0007669"/>
    <property type="project" value="InterPro"/>
</dbReference>
<evidence type="ECO:0000313" key="11">
    <source>
        <dbReference type="EMBL" id="KKL56388.1"/>
    </source>
</evidence>
<evidence type="ECO:0000256" key="2">
    <source>
        <dbReference type="ARBA" id="ARBA00010752"/>
    </source>
</evidence>
<dbReference type="Pfam" id="PF02768">
    <property type="entry name" value="DNA_pol3_beta_3"/>
    <property type="match status" value="1"/>
</dbReference>
<dbReference type="Gene3D" id="3.10.150.10">
    <property type="entry name" value="DNA Polymerase III, subunit A, domain 2"/>
    <property type="match status" value="1"/>
</dbReference>
<evidence type="ECO:0000256" key="3">
    <source>
        <dbReference type="ARBA" id="ARBA00022490"/>
    </source>
</evidence>
<dbReference type="GO" id="GO:0005737">
    <property type="term" value="C:cytoplasm"/>
    <property type="evidence" value="ECO:0007669"/>
    <property type="project" value="UniProtKB-SubCell"/>
</dbReference>
<dbReference type="GO" id="GO:0009360">
    <property type="term" value="C:DNA polymerase III complex"/>
    <property type="evidence" value="ECO:0007669"/>
    <property type="project" value="InterPro"/>
</dbReference>
<dbReference type="AlphaFoldDB" id="A0A0F9D3R7"/>
<evidence type="ECO:0000256" key="7">
    <source>
        <dbReference type="ARBA" id="ARBA00022932"/>
    </source>
</evidence>
<dbReference type="InterPro" id="IPR022637">
    <property type="entry name" value="DNA_polIII_beta_cen"/>
</dbReference>
<sequence length="272" mass="29498">TLQVECQGQKANVKGIEAEEFPAAAEFGTEGVFELPADIFCRMIKRASIAAGDGKIRPVLAGILVELVKGQLSLVAADGFRLSICNTEVSEEREAIVIVPARSLMELTKIGLDIDLIQVDVHENRVLFQAGDTKLVCQVINGEFPDYRKMYSSGYTTRAVVNTDDFKRACTMTKVFAKEVADVATVEVSSALRQLTISALSPERGDSAAEIEAEVEGEDITIGLNAIYLLDVLRVIESEQVVMEATSPLSAVTIKPLDGSDFSYIVMPMMIS</sequence>
<dbReference type="CDD" id="cd00140">
    <property type="entry name" value="beta_clamp"/>
    <property type="match status" value="1"/>
</dbReference>
<dbReference type="GO" id="GO:0006271">
    <property type="term" value="P:DNA strand elongation involved in DNA replication"/>
    <property type="evidence" value="ECO:0007669"/>
    <property type="project" value="TreeGrafter"/>
</dbReference>
<gene>
    <name evidence="11" type="ORF">LCGC14_2245950</name>
</gene>
<dbReference type="GO" id="GO:0003887">
    <property type="term" value="F:DNA-directed DNA polymerase activity"/>
    <property type="evidence" value="ECO:0007669"/>
    <property type="project" value="UniProtKB-KW"/>
</dbReference>
<organism evidence="11">
    <name type="scientific">marine sediment metagenome</name>
    <dbReference type="NCBI Taxonomy" id="412755"/>
    <lineage>
        <taxon>unclassified sequences</taxon>
        <taxon>metagenomes</taxon>
        <taxon>ecological metagenomes</taxon>
    </lineage>
</organism>
<dbReference type="PANTHER" id="PTHR30478">
    <property type="entry name" value="DNA POLYMERASE III SUBUNIT BETA"/>
    <property type="match status" value="1"/>
</dbReference>
<feature type="non-terminal residue" evidence="11">
    <location>
        <position position="1"/>
    </location>
</feature>
<dbReference type="InterPro" id="IPR046938">
    <property type="entry name" value="DNA_clamp_sf"/>
</dbReference>
<comment type="subcellular location">
    <subcellularLocation>
        <location evidence="1">Cytoplasm</location>
    </subcellularLocation>
</comment>
<comment type="similarity">
    <text evidence="2">Belongs to the beta sliding clamp family.</text>
</comment>
<evidence type="ECO:0000256" key="4">
    <source>
        <dbReference type="ARBA" id="ARBA00022679"/>
    </source>
</evidence>
<dbReference type="PANTHER" id="PTHR30478:SF0">
    <property type="entry name" value="BETA SLIDING CLAMP"/>
    <property type="match status" value="1"/>
</dbReference>
<keyword evidence="8" id="KW-0238">DNA-binding</keyword>
<keyword evidence="7" id="KW-0239">DNA-directed DNA polymerase</keyword>
<evidence type="ECO:0000256" key="5">
    <source>
        <dbReference type="ARBA" id="ARBA00022695"/>
    </source>
</evidence>
<evidence type="ECO:0008006" key="12">
    <source>
        <dbReference type="Google" id="ProtNLM"/>
    </source>
</evidence>